<dbReference type="InterPro" id="IPR041657">
    <property type="entry name" value="HTH_17"/>
</dbReference>
<proteinExistence type="predicted"/>
<dbReference type="Pfam" id="PF12728">
    <property type="entry name" value="HTH_17"/>
    <property type="match status" value="1"/>
</dbReference>
<accession>X0W4U9</accession>
<reference evidence="2" key="1">
    <citation type="journal article" date="2014" name="Front. Microbiol.">
        <title>High frequency of phylogenetically diverse reductive dehalogenase-homologous genes in deep subseafloor sedimentary metagenomes.</title>
        <authorList>
            <person name="Kawai M."/>
            <person name="Futagami T."/>
            <person name="Toyoda A."/>
            <person name="Takaki Y."/>
            <person name="Nishi S."/>
            <person name="Hori S."/>
            <person name="Arai W."/>
            <person name="Tsubouchi T."/>
            <person name="Morono Y."/>
            <person name="Uchiyama I."/>
            <person name="Ito T."/>
            <person name="Fujiyama A."/>
            <person name="Inagaki F."/>
            <person name="Takami H."/>
        </authorList>
    </citation>
    <scope>NUCLEOTIDE SEQUENCE</scope>
    <source>
        <strain evidence="2">Expedition CK06-06</strain>
    </source>
</reference>
<name>X0W4U9_9ZZZZ</name>
<dbReference type="EMBL" id="BARS01031568">
    <property type="protein sequence ID" value="GAG19628.1"/>
    <property type="molecule type" value="Genomic_DNA"/>
</dbReference>
<sequence>KRILTLAEAARYSGYSRGMIEYWLAQGLLKCEQPPSRGNGKHRFRRIRREELDAFVDQYYDQNKDENSKQLNHIYENTVTLLPRENNKQGRRVDL</sequence>
<evidence type="ECO:0000259" key="1">
    <source>
        <dbReference type="Pfam" id="PF12728"/>
    </source>
</evidence>
<evidence type="ECO:0000313" key="2">
    <source>
        <dbReference type="EMBL" id="GAG19628.1"/>
    </source>
</evidence>
<dbReference type="AlphaFoldDB" id="X0W4U9"/>
<feature type="non-terminal residue" evidence="2">
    <location>
        <position position="1"/>
    </location>
</feature>
<feature type="domain" description="Helix-turn-helix" evidence="1">
    <location>
        <begin position="4"/>
        <end position="58"/>
    </location>
</feature>
<organism evidence="2">
    <name type="scientific">marine sediment metagenome</name>
    <dbReference type="NCBI Taxonomy" id="412755"/>
    <lineage>
        <taxon>unclassified sequences</taxon>
        <taxon>metagenomes</taxon>
        <taxon>ecological metagenomes</taxon>
    </lineage>
</organism>
<dbReference type="InterPro" id="IPR009061">
    <property type="entry name" value="DNA-bd_dom_put_sf"/>
</dbReference>
<comment type="caution">
    <text evidence="2">The sequence shown here is derived from an EMBL/GenBank/DDBJ whole genome shotgun (WGS) entry which is preliminary data.</text>
</comment>
<gene>
    <name evidence="2" type="ORF">S01H1_49112</name>
</gene>
<protein>
    <recommendedName>
        <fullName evidence="1">Helix-turn-helix domain-containing protein</fullName>
    </recommendedName>
</protein>
<dbReference type="SUPFAM" id="SSF46955">
    <property type="entry name" value="Putative DNA-binding domain"/>
    <property type="match status" value="1"/>
</dbReference>